<name>A0A062TYJ4_9PROT</name>
<dbReference type="RefSeq" id="WP_155836532.1">
    <property type="nucleotide sequence ID" value="NZ_AWFA01000001.1"/>
</dbReference>
<gene>
    <name evidence="1" type="ORF">HY3_00145</name>
</gene>
<dbReference type="Proteomes" id="UP000249123">
    <property type="component" value="Unassembled WGS sequence"/>
</dbReference>
<comment type="caution">
    <text evidence="1">The sequence shown here is derived from an EMBL/GenBank/DDBJ whole genome shotgun (WGS) entry which is preliminary data.</text>
</comment>
<proteinExistence type="predicted"/>
<organism evidence="1 2">
    <name type="scientific">Hyphomonas pacifica</name>
    <dbReference type="NCBI Taxonomy" id="1280941"/>
    <lineage>
        <taxon>Bacteria</taxon>
        <taxon>Pseudomonadati</taxon>
        <taxon>Pseudomonadota</taxon>
        <taxon>Alphaproteobacteria</taxon>
        <taxon>Hyphomonadales</taxon>
        <taxon>Hyphomonadaceae</taxon>
        <taxon>Hyphomonas</taxon>
    </lineage>
</organism>
<accession>A0A062TYJ4</accession>
<accession>A0A328JUS0</accession>
<dbReference type="AlphaFoldDB" id="A0A062TYJ4"/>
<sequence length="54" mass="6243">MRVSANLRRFQSPFLMEKYYGTLEMERVTLQVMLSEAIVKDKILFAAVEATVAF</sequence>
<dbReference type="EMBL" id="AWFB01000001">
    <property type="protein sequence ID" value="RAN36020.1"/>
    <property type="molecule type" value="Genomic_DNA"/>
</dbReference>
<keyword evidence="2" id="KW-1185">Reference proteome</keyword>
<evidence type="ECO:0000313" key="1">
    <source>
        <dbReference type="EMBL" id="RAN36020.1"/>
    </source>
</evidence>
<evidence type="ECO:0000313" key="2">
    <source>
        <dbReference type="Proteomes" id="UP000249123"/>
    </source>
</evidence>
<protein>
    <submittedName>
        <fullName evidence="1">Uncharacterized protein</fullName>
    </submittedName>
</protein>
<reference evidence="1 2" key="1">
    <citation type="submission" date="2013-04" db="EMBL/GenBank/DDBJ databases">
        <title>Hyphomonas sp. T24B3 Genome Sequencing.</title>
        <authorList>
            <person name="Lai Q."/>
            <person name="Shao Z."/>
        </authorList>
    </citation>
    <scope>NUCLEOTIDE SEQUENCE [LARGE SCALE GENOMIC DNA]</scope>
    <source>
        <strain evidence="1 2">T24B3</strain>
    </source>
</reference>